<comment type="caution">
    <text evidence="1">The sequence shown here is derived from an EMBL/GenBank/DDBJ whole genome shotgun (WGS) entry which is preliminary data.</text>
</comment>
<dbReference type="Proteomes" id="UP000306223">
    <property type="component" value="Unassembled WGS sequence"/>
</dbReference>
<dbReference type="OrthoDB" id="32553at2"/>
<evidence type="ECO:0000313" key="2">
    <source>
        <dbReference type="Proteomes" id="UP000306223"/>
    </source>
</evidence>
<name>A0A4U0RDM3_9RHOB</name>
<gene>
    <name evidence="1" type="ORF">FA740_05055</name>
</gene>
<evidence type="ECO:0008006" key="3">
    <source>
        <dbReference type="Google" id="ProtNLM"/>
    </source>
</evidence>
<dbReference type="RefSeq" id="WP_136855682.1">
    <property type="nucleotide sequence ID" value="NZ_SUNH01000006.1"/>
</dbReference>
<evidence type="ECO:0000313" key="1">
    <source>
        <dbReference type="EMBL" id="TJZ86254.1"/>
    </source>
</evidence>
<dbReference type="AlphaFoldDB" id="A0A4U0RDM3"/>
<proteinExistence type="predicted"/>
<dbReference type="EMBL" id="SUNH01000006">
    <property type="protein sequence ID" value="TJZ86254.1"/>
    <property type="molecule type" value="Genomic_DNA"/>
</dbReference>
<organism evidence="1 2">
    <name type="scientific">Paracoccus hibiscisoli</name>
    <dbReference type="NCBI Taxonomy" id="2023261"/>
    <lineage>
        <taxon>Bacteria</taxon>
        <taxon>Pseudomonadati</taxon>
        <taxon>Pseudomonadota</taxon>
        <taxon>Alphaproteobacteria</taxon>
        <taxon>Rhodobacterales</taxon>
        <taxon>Paracoccaceae</taxon>
        <taxon>Paracoccus</taxon>
    </lineage>
</organism>
<reference evidence="1 2" key="1">
    <citation type="submission" date="2019-04" db="EMBL/GenBank/DDBJ databases">
        <authorList>
            <person name="Li J."/>
        </authorList>
    </citation>
    <scope>NUCLEOTIDE SEQUENCE [LARGE SCALE GENOMIC DNA]</scope>
    <source>
        <strain evidence="1 2">CCTCC AB2016182</strain>
    </source>
</reference>
<sequence>MVINLFWLTEAQIAYYLQVIPKSHGHTGVGDLWTLNGVIIINRNGLSWCDTPGKRAPAKAFSNSRKQ</sequence>
<keyword evidence="2" id="KW-1185">Reference proteome</keyword>
<accession>A0A4U0RDM3</accession>
<protein>
    <recommendedName>
        <fullName evidence="3">Transposase</fullName>
    </recommendedName>
</protein>